<reference evidence="2" key="1">
    <citation type="submission" date="2018-05" db="EMBL/GenBank/DDBJ databases">
        <authorList>
            <person name="Lanie J.A."/>
            <person name="Ng W.-L."/>
            <person name="Kazmierczak K.M."/>
            <person name="Andrzejewski T.M."/>
            <person name="Davidsen T.M."/>
            <person name="Wayne K.J."/>
            <person name="Tettelin H."/>
            <person name="Glass J.I."/>
            <person name="Rusch D."/>
            <person name="Podicherti R."/>
            <person name="Tsui H.-C.T."/>
            <person name="Winkler M.E."/>
        </authorList>
    </citation>
    <scope>NUCLEOTIDE SEQUENCE</scope>
</reference>
<evidence type="ECO:0000259" key="1">
    <source>
        <dbReference type="Pfam" id="PF03819"/>
    </source>
</evidence>
<evidence type="ECO:0000313" key="2">
    <source>
        <dbReference type="EMBL" id="SUZ69324.1"/>
    </source>
</evidence>
<dbReference type="EMBL" id="UINC01001059">
    <property type="protein sequence ID" value="SUZ69324.1"/>
    <property type="molecule type" value="Genomic_DNA"/>
</dbReference>
<dbReference type="InterPro" id="IPR004518">
    <property type="entry name" value="MazG-like_dom"/>
</dbReference>
<dbReference type="SUPFAM" id="SSF101386">
    <property type="entry name" value="all-alpha NTP pyrophosphatases"/>
    <property type="match status" value="1"/>
</dbReference>
<dbReference type="Gene3D" id="1.10.287.1080">
    <property type="entry name" value="MazG-like"/>
    <property type="match status" value="1"/>
</dbReference>
<accession>A0A381PRQ9</accession>
<dbReference type="AlphaFoldDB" id="A0A381PRQ9"/>
<dbReference type="Pfam" id="PF03819">
    <property type="entry name" value="MazG"/>
    <property type="match status" value="1"/>
</dbReference>
<sequence>MIEKPMTDPKEFFDTYCDFVTKVTSDPSLDIESLKASLEDIQNNSDIDVPRLMTAALGLSSEGGEFVEIVKKMFLQGKPANEENIFHMKRELGDIMWYWVTACMALKLDPVEVILENQKKLESRYGEQFTINQSEVRTKGDL</sequence>
<feature type="domain" description="NTP pyrophosphohydrolase MazG-like" evidence="1">
    <location>
        <begin position="56"/>
        <end position="125"/>
    </location>
</feature>
<gene>
    <name evidence="2" type="ORF">METZ01_LOCUS22178</name>
</gene>
<protein>
    <recommendedName>
        <fullName evidence="1">NTP pyrophosphohydrolase MazG-like domain-containing protein</fullName>
    </recommendedName>
</protein>
<dbReference type="InterPro" id="IPR011379">
    <property type="entry name" value="MazG-related_GP37"/>
</dbReference>
<proteinExistence type="predicted"/>
<dbReference type="PIRSF" id="PIRSF006639">
    <property type="entry name" value="UCP006639_pph"/>
    <property type="match status" value="1"/>
</dbReference>
<organism evidence="2">
    <name type="scientific">marine metagenome</name>
    <dbReference type="NCBI Taxonomy" id="408172"/>
    <lineage>
        <taxon>unclassified sequences</taxon>
        <taxon>metagenomes</taxon>
        <taxon>ecological metagenomes</taxon>
    </lineage>
</organism>
<name>A0A381PRQ9_9ZZZZ</name>